<dbReference type="EMBL" id="UOFO01000067">
    <property type="protein sequence ID" value="VAW85315.1"/>
    <property type="molecule type" value="Genomic_DNA"/>
</dbReference>
<feature type="compositionally biased region" description="Polar residues" evidence="2">
    <location>
        <begin position="1"/>
        <end position="12"/>
    </location>
</feature>
<dbReference type="PANTHER" id="PTHR43096">
    <property type="entry name" value="DNAJ HOMOLOG 1, MITOCHONDRIAL-RELATED"/>
    <property type="match status" value="1"/>
</dbReference>
<dbReference type="AlphaFoldDB" id="A0A3B0YWA3"/>
<reference evidence="4" key="1">
    <citation type="submission" date="2018-06" db="EMBL/GenBank/DDBJ databases">
        <authorList>
            <person name="Zhirakovskaya E."/>
        </authorList>
    </citation>
    <scope>NUCLEOTIDE SEQUENCE</scope>
</reference>
<evidence type="ECO:0000256" key="2">
    <source>
        <dbReference type="SAM" id="MobiDB-lite"/>
    </source>
</evidence>
<dbReference type="Pfam" id="PF00226">
    <property type="entry name" value="DnaJ"/>
    <property type="match status" value="1"/>
</dbReference>
<sequence length="671" mass="76070">MNNEKPSSSSTGHSEEADLNGNQPLPAYQKLANAVLAFYKDPKTQPRWVQASEPLPANVPLYLQYVAHRINQMNLVSDTTKSASRNKDEESSHNDDEELINAALFFVRRVLLANGANHYRVLGLKVNASLDQIQKNYRNLRRLYWDQKKPGQDQTVVMRISEAYVVLREPQTKQEYNKQIQRYTYRGSDGGFNESMRPEKRGNESSESSKKSLKVKGLLMLCGLLAIIVGGIWYSQQEDESVLEELVTAMPIVEEISDETVTLIQNDNPVPNETDNIDATEPALDESSNDSLIQRIEEFVDAPLVVAENLLEEQSQEETPTHQGITPVEQSELTFIDQQKQNTDFIEITQLIAQAERQFEGTRLTKPANDNAYDTYLTILEKDPGNPFAISGLQRIAEKYMGMAVYRLQNERYLDALNMVRRGLDVVPAYKPLLDLENQINQKMQPVLLESEIPDNSELNSDLFSAEVEEQLFDENPEPAVVDRLETPALEVLITEQEEVEEQLFDENLEPAVVDRLETPAPEVLITEPELESESQSDLNSDTTLSNDLKAAELERLLNDFVSLYEKGELEPFLDLFSEDVNTNNRTSKTGLRKDYQSLFDSTSKRLIRLKSVRWSIEPKEAIGEGDFTLTIVKKGTVRPRSFEGSLTFQVVKADQIVITGLYHSQKKLGQ</sequence>
<dbReference type="SUPFAM" id="SSF46565">
    <property type="entry name" value="Chaperone J-domain"/>
    <property type="match status" value="1"/>
</dbReference>
<evidence type="ECO:0000313" key="4">
    <source>
        <dbReference type="EMBL" id="VAW85315.1"/>
    </source>
</evidence>
<dbReference type="GO" id="GO:0005737">
    <property type="term" value="C:cytoplasm"/>
    <property type="evidence" value="ECO:0007669"/>
    <property type="project" value="TreeGrafter"/>
</dbReference>
<feature type="compositionally biased region" description="Basic and acidic residues" evidence="2">
    <location>
        <begin position="196"/>
        <end position="209"/>
    </location>
</feature>
<feature type="region of interest" description="Disordered" evidence="2">
    <location>
        <begin position="1"/>
        <end position="24"/>
    </location>
</feature>
<evidence type="ECO:0000259" key="3">
    <source>
        <dbReference type="PROSITE" id="PS50076"/>
    </source>
</evidence>
<dbReference type="CDD" id="cd06257">
    <property type="entry name" value="DnaJ"/>
    <property type="match status" value="1"/>
</dbReference>
<dbReference type="InterPro" id="IPR032710">
    <property type="entry name" value="NTF2-like_dom_sf"/>
</dbReference>
<feature type="region of interest" description="Disordered" evidence="2">
    <location>
        <begin position="185"/>
        <end position="209"/>
    </location>
</feature>
<proteinExistence type="predicted"/>
<gene>
    <name evidence="4" type="ORF">MNBD_GAMMA16-1550</name>
</gene>
<feature type="domain" description="J" evidence="3">
    <location>
        <begin position="117"/>
        <end position="180"/>
    </location>
</feature>
<dbReference type="GO" id="GO:0042026">
    <property type="term" value="P:protein refolding"/>
    <property type="evidence" value="ECO:0007669"/>
    <property type="project" value="TreeGrafter"/>
</dbReference>
<dbReference type="SUPFAM" id="SSF54427">
    <property type="entry name" value="NTF2-like"/>
    <property type="match status" value="1"/>
</dbReference>
<dbReference type="InterPro" id="IPR001623">
    <property type="entry name" value="DnaJ_domain"/>
</dbReference>
<protein>
    <recommendedName>
        <fullName evidence="3">J domain-containing protein</fullName>
    </recommendedName>
</protein>
<evidence type="ECO:0000256" key="1">
    <source>
        <dbReference type="ARBA" id="ARBA00023186"/>
    </source>
</evidence>
<dbReference type="PROSITE" id="PS50076">
    <property type="entry name" value="DNAJ_2"/>
    <property type="match status" value="1"/>
</dbReference>
<dbReference type="InterPro" id="IPR036869">
    <property type="entry name" value="J_dom_sf"/>
</dbReference>
<dbReference type="PANTHER" id="PTHR43096:SF52">
    <property type="entry name" value="DNAJ HOMOLOG 1, MITOCHONDRIAL-RELATED"/>
    <property type="match status" value="1"/>
</dbReference>
<dbReference type="Gene3D" id="1.10.287.110">
    <property type="entry name" value="DnaJ domain"/>
    <property type="match status" value="1"/>
</dbReference>
<dbReference type="SMART" id="SM00271">
    <property type="entry name" value="DnaJ"/>
    <property type="match status" value="1"/>
</dbReference>
<dbReference type="GO" id="GO:0051082">
    <property type="term" value="F:unfolded protein binding"/>
    <property type="evidence" value="ECO:0007669"/>
    <property type="project" value="TreeGrafter"/>
</dbReference>
<name>A0A3B0YWA3_9ZZZZ</name>
<organism evidence="4">
    <name type="scientific">hydrothermal vent metagenome</name>
    <dbReference type="NCBI Taxonomy" id="652676"/>
    <lineage>
        <taxon>unclassified sequences</taxon>
        <taxon>metagenomes</taxon>
        <taxon>ecological metagenomes</taxon>
    </lineage>
</organism>
<accession>A0A3B0YWA3</accession>
<keyword evidence="1" id="KW-0143">Chaperone</keyword>